<evidence type="ECO:0000313" key="8">
    <source>
        <dbReference type="EMBL" id="MDC5698051.1"/>
    </source>
</evidence>
<evidence type="ECO:0000313" key="9">
    <source>
        <dbReference type="Proteomes" id="UP001150259"/>
    </source>
</evidence>
<keyword evidence="3" id="KW-0029">Amino-acid transport</keyword>
<evidence type="ECO:0000259" key="7">
    <source>
        <dbReference type="PROSITE" id="PS50928"/>
    </source>
</evidence>
<proteinExistence type="inferred from homology"/>
<evidence type="ECO:0000256" key="1">
    <source>
        <dbReference type="ARBA" id="ARBA00004141"/>
    </source>
</evidence>
<feature type="domain" description="ABC transmembrane type-1" evidence="7">
    <location>
        <begin position="68"/>
        <end position="288"/>
    </location>
</feature>
<dbReference type="Proteomes" id="UP001150259">
    <property type="component" value="Unassembled WGS sequence"/>
</dbReference>
<sequence>MSETQGGGSDRPGVIHARPVPHPGRWVALVAILVLVAMMISSFMTNERWNFPKALEIMQQAPVIEGLLKGTIAGTLGGMAIGVVGGVLIAVLRLSQNPILRFVSFAYTWFFRGIPRLVLLAMIGSGVGYLYRRVDFGVPFGQQFAQWLGLSQDFTFFTLNVNQFSSTLLAGIVGLGLSEAAYMAEIARAGILSVDKGQAEAAQALGMNRGITLRRIVLPQAMRVIVPPTGNETIAMVKDTSLLSAIPVITELFYQTSAIGSRTLLIMPAFVAVTAWYLIVGSVLMVGQFYLERYFGRGFGMTRRQARKAQAKRVARPAGMGGA</sequence>
<feature type="transmembrane region" description="Helical" evidence="6">
    <location>
        <begin position="26"/>
        <end position="45"/>
    </location>
</feature>
<evidence type="ECO:0000256" key="6">
    <source>
        <dbReference type="RuleBase" id="RU363032"/>
    </source>
</evidence>
<evidence type="ECO:0000256" key="5">
    <source>
        <dbReference type="ARBA" id="ARBA00023136"/>
    </source>
</evidence>
<feature type="transmembrane region" description="Helical" evidence="6">
    <location>
        <begin position="66"/>
        <end position="89"/>
    </location>
</feature>
<keyword evidence="2 6" id="KW-0812">Transmembrane</keyword>
<keyword evidence="9" id="KW-1185">Reference proteome</keyword>
<protein>
    <submittedName>
        <fullName evidence="8">Amino acid ABC transporter permease</fullName>
    </submittedName>
</protein>
<dbReference type="InterPro" id="IPR000515">
    <property type="entry name" value="MetI-like"/>
</dbReference>
<organism evidence="8 9">
    <name type="scientific">Intrasporangium calvum</name>
    <dbReference type="NCBI Taxonomy" id="53358"/>
    <lineage>
        <taxon>Bacteria</taxon>
        <taxon>Bacillati</taxon>
        <taxon>Actinomycetota</taxon>
        <taxon>Actinomycetes</taxon>
        <taxon>Micrococcales</taxon>
        <taxon>Intrasporangiaceae</taxon>
        <taxon>Intrasporangium</taxon>
    </lineage>
</organism>
<dbReference type="PROSITE" id="PS50928">
    <property type="entry name" value="ABC_TM1"/>
    <property type="match status" value="1"/>
</dbReference>
<dbReference type="PANTHER" id="PTHR30614">
    <property type="entry name" value="MEMBRANE COMPONENT OF AMINO ACID ABC TRANSPORTER"/>
    <property type="match status" value="1"/>
</dbReference>
<comment type="subcellular location">
    <subcellularLocation>
        <location evidence="6">Cell membrane</location>
        <topology evidence="6">Multi-pass membrane protein</topology>
    </subcellularLocation>
    <subcellularLocation>
        <location evidence="1">Membrane</location>
        <topology evidence="1">Multi-pass membrane protein</topology>
    </subcellularLocation>
</comment>
<comment type="caution">
    <text evidence="8">The sequence shown here is derived from an EMBL/GenBank/DDBJ whole genome shotgun (WGS) entry which is preliminary data.</text>
</comment>
<dbReference type="Gene3D" id="1.10.3720.10">
    <property type="entry name" value="MetI-like"/>
    <property type="match status" value="1"/>
</dbReference>
<gene>
    <name evidence="8" type="ORF">OO014_12350</name>
</gene>
<dbReference type="PANTHER" id="PTHR30614:SF0">
    <property type="entry name" value="L-CYSTINE TRANSPORT SYSTEM PERMEASE PROTEIN TCYL"/>
    <property type="match status" value="1"/>
</dbReference>
<accession>A0ABT5GJ89</accession>
<dbReference type="SUPFAM" id="SSF161098">
    <property type="entry name" value="MetI-like"/>
    <property type="match status" value="1"/>
</dbReference>
<dbReference type="EMBL" id="JAPFQL010000050">
    <property type="protein sequence ID" value="MDC5698051.1"/>
    <property type="molecule type" value="Genomic_DNA"/>
</dbReference>
<keyword evidence="4 6" id="KW-1133">Transmembrane helix</keyword>
<keyword evidence="5 6" id="KW-0472">Membrane</keyword>
<evidence type="ECO:0000256" key="2">
    <source>
        <dbReference type="ARBA" id="ARBA00022692"/>
    </source>
</evidence>
<evidence type="ECO:0000256" key="4">
    <source>
        <dbReference type="ARBA" id="ARBA00022989"/>
    </source>
</evidence>
<reference evidence="8 9" key="1">
    <citation type="submission" date="2022-11" db="EMBL/GenBank/DDBJ databases">
        <title>Anaerobic phenanthrene biodegradation by a DNRA strain PheN6.</title>
        <authorList>
            <person name="Zhang Z."/>
        </authorList>
    </citation>
    <scope>NUCLEOTIDE SEQUENCE [LARGE SCALE GENOMIC DNA]</scope>
    <source>
        <strain evidence="8 9">PheN6</strain>
    </source>
</reference>
<comment type="similarity">
    <text evidence="6">Belongs to the binding-protein-dependent transport system permease family.</text>
</comment>
<name>A0ABT5GJ89_9MICO</name>
<feature type="transmembrane region" description="Helical" evidence="6">
    <location>
        <begin position="109"/>
        <end position="131"/>
    </location>
</feature>
<dbReference type="RefSeq" id="WP_272462625.1">
    <property type="nucleotide sequence ID" value="NZ_JAPFQL010000050.1"/>
</dbReference>
<dbReference type="Pfam" id="PF00528">
    <property type="entry name" value="BPD_transp_1"/>
    <property type="match status" value="1"/>
</dbReference>
<feature type="transmembrane region" description="Helical" evidence="6">
    <location>
        <begin position="264"/>
        <end position="291"/>
    </location>
</feature>
<dbReference type="InterPro" id="IPR035906">
    <property type="entry name" value="MetI-like_sf"/>
</dbReference>
<evidence type="ECO:0000256" key="3">
    <source>
        <dbReference type="ARBA" id="ARBA00022970"/>
    </source>
</evidence>
<dbReference type="InterPro" id="IPR043429">
    <property type="entry name" value="ArtM/GltK/GlnP/TcyL/YhdX-like"/>
</dbReference>
<dbReference type="CDD" id="cd06261">
    <property type="entry name" value="TM_PBP2"/>
    <property type="match status" value="1"/>
</dbReference>
<keyword evidence="6" id="KW-0813">Transport</keyword>